<dbReference type="Proteomes" id="UP001652625">
    <property type="component" value="Chromosome 05"/>
</dbReference>
<evidence type="ECO:0000256" key="3">
    <source>
        <dbReference type="ARBA" id="ARBA00022737"/>
    </source>
</evidence>
<feature type="domain" description="C2H2-type" evidence="8">
    <location>
        <begin position="381"/>
        <end position="408"/>
    </location>
</feature>
<dbReference type="GO" id="GO:0008270">
    <property type="term" value="F:zinc ion binding"/>
    <property type="evidence" value="ECO:0007669"/>
    <property type="project" value="UniProtKB-KW"/>
</dbReference>
<accession>T2M5M7</accession>
<keyword evidence="5" id="KW-0862">Zinc</keyword>
<evidence type="ECO:0000313" key="10">
    <source>
        <dbReference type="Proteomes" id="UP001652625"/>
    </source>
</evidence>
<dbReference type="PROSITE" id="PS00028">
    <property type="entry name" value="ZINC_FINGER_C2H2_1"/>
    <property type="match status" value="3"/>
</dbReference>
<dbReference type="Pfam" id="PF00096">
    <property type="entry name" value="zf-C2H2"/>
    <property type="match status" value="3"/>
</dbReference>
<evidence type="ECO:0000256" key="2">
    <source>
        <dbReference type="ARBA" id="ARBA00022723"/>
    </source>
</evidence>
<evidence type="ECO:0000256" key="7">
    <source>
        <dbReference type="PROSITE-ProRule" id="PRU00042"/>
    </source>
</evidence>
<dbReference type="RefSeq" id="XP_065653329.1">
    <property type="nucleotide sequence ID" value="XM_065797257.1"/>
</dbReference>
<evidence type="ECO:0000256" key="1">
    <source>
        <dbReference type="ARBA" id="ARBA00004123"/>
    </source>
</evidence>
<protein>
    <submittedName>
        <fullName evidence="9">PR domain zinc finger protein 13</fullName>
    </submittedName>
    <submittedName>
        <fullName evidence="11 12">Zinc finger protein 256-like</fullName>
    </submittedName>
</protein>
<organism evidence="9">
    <name type="scientific">Hydra vulgaris</name>
    <name type="common">Hydra</name>
    <name type="synonym">Hydra attenuata</name>
    <dbReference type="NCBI Taxonomy" id="6087"/>
    <lineage>
        <taxon>Eukaryota</taxon>
        <taxon>Metazoa</taxon>
        <taxon>Cnidaria</taxon>
        <taxon>Hydrozoa</taxon>
        <taxon>Hydroidolina</taxon>
        <taxon>Anthoathecata</taxon>
        <taxon>Aplanulata</taxon>
        <taxon>Hydridae</taxon>
        <taxon>Hydra</taxon>
    </lineage>
</organism>
<dbReference type="GO" id="GO:0005634">
    <property type="term" value="C:nucleus"/>
    <property type="evidence" value="ECO:0007669"/>
    <property type="project" value="UniProtKB-SubCell"/>
</dbReference>
<reference evidence="9" key="1">
    <citation type="journal article" date="2013" name="Genome Biol. Evol.">
        <title>Punctuated emergences of genetic and phenotypic innovations in eumetazoan, bilaterian, euteleostome, and hominidae ancestors.</title>
        <authorList>
            <person name="Wenger Y."/>
            <person name="Galliot B."/>
        </authorList>
    </citation>
    <scope>NUCLEOTIDE SEQUENCE</scope>
    <source>
        <tissue evidence="9">Whole animals</tissue>
    </source>
</reference>
<dbReference type="EMBL" id="HAAD01001134">
    <property type="protein sequence ID" value="CDG67366.1"/>
    <property type="molecule type" value="mRNA"/>
</dbReference>
<dbReference type="PANTHER" id="PTHR24388:SF54">
    <property type="entry name" value="PROTEIN ESCARGOT"/>
    <property type="match status" value="1"/>
</dbReference>
<dbReference type="KEGG" id="hmg:100213962"/>
<keyword evidence="4 7" id="KW-0863">Zinc-finger</keyword>
<dbReference type="PANTHER" id="PTHR24388">
    <property type="entry name" value="ZINC FINGER PROTEIN"/>
    <property type="match status" value="1"/>
</dbReference>
<dbReference type="PROSITE" id="PS50157">
    <property type="entry name" value="ZINC_FINGER_C2H2_2"/>
    <property type="match status" value="3"/>
</dbReference>
<evidence type="ECO:0000256" key="5">
    <source>
        <dbReference type="ARBA" id="ARBA00022833"/>
    </source>
</evidence>
<dbReference type="SMART" id="SM00355">
    <property type="entry name" value="ZnF_C2H2"/>
    <property type="match status" value="3"/>
</dbReference>
<dbReference type="AlphaFoldDB" id="T2M5M7"/>
<dbReference type="OMA" id="EYESNAN"/>
<keyword evidence="3" id="KW-0677">Repeat</keyword>
<keyword evidence="2" id="KW-0479">Metal-binding</keyword>
<evidence type="ECO:0000256" key="6">
    <source>
        <dbReference type="ARBA" id="ARBA00023242"/>
    </source>
</evidence>
<reference evidence="11 12" key="2">
    <citation type="submission" date="2025-05" db="UniProtKB">
        <authorList>
            <consortium name="RefSeq"/>
        </authorList>
    </citation>
    <scope>IDENTIFICATION</scope>
</reference>
<keyword evidence="6" id="KW-0539">Nucleus</keyword>
<evidence type="ECO:0000259" key="8">
    <source>
        <dbReference type="PROSITE" id="PS50157"/>
    </source>
</evidence>
<dbReference type="SUPFAM" id="SSF57667">
    <property type="entry name" value="beta-beta-alpha zinc fingers"/>
    <property type="match status" value="2"/>
</dbReference>
<dbReference type="InterPro" id="IPR050527">
    <property type="entry name" value="Snail/Krueppel_Znf"/>
</dbReference>
<dbReference type="RefSeq" id="XP_065653330.1">
    <property type="nucleotide sequence ID" value="XM_065797258.1"/>
</dbReference>
<dbReference type="OrthoDB" id="9998363at2759"/>
<evidence type="ECO:0000313" key="11">
    <source>
        <dbReference type="RefSeq" id="XP_065653329.1"/>
    </source>
</evidence>
<dbReference type="InterPro" id="IPR013087">
    <property type="entry name" value="Znf_C2H2_type"/>
</dbReference>
<dbReference type="Gene3D" id="3.30.160.60">
    <property type="entry name" value="Classic Zinc Finger"/>
    <property type="match status" value="2"/>
</dbReference>
<dbReference type="GO" id="GO:0000978">
    <property type="term" value="F:RNA polymerase II cis-regulatory region sequence-specific DNA binding"/>
    <property type="evidence" value="ECO:0007669"/>
    <property type="project" value="TreeGrafter"/>
</dbReference>
<feature type="domain" description="C2H2-type" evidence="8">
    <location>
        <begin position="353"/>
        <end position="380"/>
    </location>
</feature>
<feature type="domain" description="C2H2-type" evidence="8">
    <location>
        <begin position="410"/>
        <end position="433"/>
    </location>
</feature>
<comment type="subcellular location">
    <subcellularLocation>
        <location evidence="1">Nucleus</location>
    </subcellularLocation>
</comment>
<name>T2M5M7_HYDVU</name>
<dbReference type="InterPro" id="IPR036236">
    <property type="entry name" value="Znf_C2H2_sf"/>
</dbReference>
<evidence type="ECO:0000256" key="4">
    <source>
        <dbReference type="ARBA" id="ARBA00022771"/>
    </source>
</evidence>
<evidence type="ECO:0000313" key="9">
    <source>
        <dbReference type="EMBL" id="CDG67366.1"/>
    </source>
</evidence>
<gene>
    <name evidence="9" type="primary">PRDM13</name>
    <name evidence="11 12" type="synonym">LOC136071825</name>
</gene>
<sequence>MTVYLTKHYNNILSPVNLPKNLLTLKEEEQNEVYLNDDDSPRDKSFFDISNVATEGIYNDSQSGTNNFGEFQNDGGNWNGLISNYPDEESIHISTTVNSINPCVNNMSSGHYSFSSFNDPVFNFKENHSPMQSPTGSLALSKSHLPALILSSKSPSRYSDKASPVLSPLTPLGVVHGLGNSFSPAHSSAFTHITSREYSGYKDTTYNTYNNKVSYVASPNNELSHMPSILHRSSSFRDIGYSTQQHDILPSTMFIQQPRMCSPPLANINAFVEKYNYSQCSNPNVFNNLYQHANLNMQYGNDINFSTSGNDTDGHINLNEIIDSHGVIDKMKLSCNEDVVSDMHSKKVGNKGYLCELCGKLYTRKYGLKIHMRIHTGFKPLRCKFCQKRFGDPSNMAKHIRLHAVGDTPYKCQFCTKVLVRRRDLDRHIKSRHPNGL</sequence>
<keyword evidence="10" id="KW-1185">Reference proteome</keyword>
<dbReference type="FunFam" id="3.30.160.60:FF:001636">
    <property type="entry name" value="CLUMA_CG004886, isoform A"/>
    <property type="match status" value="1"/>
</dbReference>
<dbReference type="GO" id="GO:0000981">
    <property type="term" value="F:DNA-binding transcription factor activity, RNA polymerase II-specific"/>
    <property type="evidence" value="ECO:0007669"/>
    <property type="project" value="TreeGrafter"/>
</dbReference>
<proteinExistence type="evidence at transcript level"/>
<dbReference type="FunFam" id="3.30.160.60:FF:000616">
    <property type="entry name" value="PR domain zinc finger protein 13"/>
    <property type="match status" value="1"/>
</dbReference>
<evidence type="ECO:0000313" key="12">
    <source>
        <dbReference type="RefSeq" id="XP_065653330.1"/>
    </source>
</evidence>